<gene>
    <name evidence="2" type="ordered locus">cce_4893</name>
</gene>
<dbReference type="eggNOG" id="COG2340">
    <property type="taxonomic scope" value="Bacteria"/>
</dbReference>
<dbReference type="Proteomes" id="UP000001203">
    <property type="component" value="Chromosome linear"/>
</dbReference>
<dbReference type="InterPro" id="IPR035940">
    <property type="entry name" value="CAP_sf"/>
</dbReference>
<dbReference type="KEGG" id="cyt:cce_4893"/>
<dbReference type="Gene3D" id="3.40.33.10">
    <property type="entry name" value="CAP"/>
    <property type="match status" value="1"/>
</dbReference>
<evidence type="ECO:0000313" key="3">
    <source>
        <dbReference type="Proteomes" id="UP000001203"/>
    </source>
</evidence>
<dbReference type="CDD" id="cd05379">
    <property type="entry name" value="CAP_bacterial"/>
    <property type="match status" value="1"/>
</dbReference>
<dbReference type="STRING" id="43989.cce_4893"/>
<accession>B1X278</accession>
<name>B1X278_CROS5</name>
<proteinExistence type="predicted"/>
<protein>
    <recommendedName>
        <fullName evidence="1">SCP domain-containing protein</fullName>
    </recommendedName>
</protein>
<dbReference type="InterPro" id="IPR014044">
    <property type="entry name" value="CAP_dom"/>
</dbReference>
<reference evidence="2 3" key="1">
    <citation type="journal article" date="2008" name="Proc. Natl. Acad. Sci. U.S.A.">
        <title>The genome of Cyanothece 51142, a unicellular diazotrophic cyanobacterium important in the marine nitrogen cycle.</title>
        <authorList>
            <person name="Welsh E.A."/>
            <person name="Liberton M."/>
            <person name="Stoeckel J."/>
            <person name="Loh T."/>
            <person name="Elvitigala T."/>
            <person name="Wang C."/>
            <person name="Wollam A."/>
            <person name="Fulton R.S."/>
            <person name="Clifton S.W."/>
            <person name="Jacobs J.M."/>
            <person name="Aurora R."/>
            <person name="Ghosh B.K."/>
            <person name="Sherman L.A."/>
            <person name="Smith R.D."/>
            <person name="Wilson R.K."/>
            <person name="Pakrasi H.B."/>
        </authorList>
    </citation>
    <scope>NUCLEOTIDE SEQUENCE [LARGE SCALE GENOMIC DNA]</scope>
    <source>
        <strain evidence="3">ATCC 51142 / BH68</strain>
    </source>
</reference>
<dbReference type="OrthoDB" id="9783944at2"/>
<dbReference type="HOGENOM" id="CLU_048111_3_4_3"/>
<dbReference type="RefSeq" id="WP_009546346.1">
    <property type="nucleotide sequence ID" value="NC_010547.1"/>
</dbReference>
<dbReference type="AlphaFoldDB" id="B1X278"/>
<organism evidence="2 3">
    <name type="scientific">Crocosphaera subtropica (strain ATCC 51142 / BH68)</name>
    <name type="common">Cyanothece sp. (strain ATCC 51142)</name>
    <dbReference type="NCBI Taxonomy" id="43989"/>
    <lineage>
        <taxon>Bacteria</taxon>
        <taxon>Bacillati</taxon>
        <taxon>Cyanobacteriota</taxon>
        <taxon>Cyanophyceae</taxon>
        <taxon>Oscillatoriophycideae</taxon>
        <taxon>Chroococcales</taxon>
        <taxon>Aphanothecaceae</taxon>
        <taxon>Crocosphaera</taxon>
        <taxon>Crocosphaera subtropica</taxon>
    </lineage>
</organism>
<sequence>MISEFERSVFELINQERAENNLDPLRIDEQLVMAAEYHSESMANDDFFSHEGIDGSTPFERMMDQGYSYQAAGENIAAGFTTPESVVAAWMGSSGHRANILSDDFTEIGIGHQYNSNDIGQVNYFHYWTVNFGTPLS</sequence>
<keyword evidence="3" id="KW-1185">Reference proteome</keyword>
<evidence type="ECO:0000259" key="1">
    <source>
        <dbReference type="Pfam" id="PF00188"/>
    </source>
</evidence>
<evidence type="ECO:0000313" key="2">
    <source>
        <dbReference type="EMBL" id="ACB54239.1"/>
    </source>
</evidence>
<dbReference type="PANTHER" id="PTHR31157">
    <property type="entry name" value="SCP DOMAIN-CONTAINING PROTEIN"/>
    <property type="match status" value="1"/>
</dbReference>
<dbReference type="EMBL" id="CP000807">
    <property type="protein sequence ID" value="ACB54239.1"/>
    <property type="molecule type" value="Genomic_DNA"/>
</dbReference>
<dbReference type="PANTHER" id="PTHR31157:SF1">
    <property type="entry name" value="SCP DOMAIN-CONTAINING PROTEIN"/>
    <property type="match status" value="1"/>
</dbReference>
<feature type="domain" description="SCP" evidence="1">
    <location>
        <begin position="11"/>
        <end position="132"/>
    </location>
</feature>
<dbReference type="Pfam" id="PF00188">
    <property type="entry name" value="CAP"/>
    <property type="match status" value="1"/>
</dbReference>
<dbReference type="SUPFAM" id="SSF55797">
    <property type="entry name" value="PR-1-like"/>
    <property type="match status" value="1"/>
</dbReference>